<comment type="similarity">
    <text evidence="8">Belongs to the MobA family.</text>
</comment>
<dbReference type="InterPro" id="IPR013482">
    <property type="entry name" value="Molybde_CF_guanTrfase"/>
</dbReference>
<keyword evidence="1 8" id="KW-0963">Cytoplasm</keyword>
<keyword evidence="3 8" id="KW-0479">Metal-binding</keyword>
<evidence type="ECO:0000256" key="8">
    <source>
        <dbReference type="HAMAP-Rule" id="MF_00316"/>
    </source>
</evidence>
<feature type="binding site" evidence="8">
    <location>
        <position position="73"/>
    </location>
    <ligand>
        <name>GTP</name>
        <dbReference type="ChEBI" id="CHEBI:37565"/>
    </ligand>
</feature>
<evidence type="ECO:0000313" key="10">
    <source>
        <dbReference type="EMBL" id="SFI13881.1"/>
    </source>
</evidence>
<keyword evidence="6 8" id="KW-0342">GTP-binding</keyword>
<dbReference type="EMBL" id="FOQT01000002">
    <property type="protein sequence ID" value="SFI13881.1"/>
    <property type="molecule type" value="Genomic_DNA"/>
</dbReference>
<evidence type="ECO:0000259" key="9">
    <source>
        <dbReference type="Pfam" id="PF12804"/>
    </source>
</evidence>
<evidence type="ECO:0000256" key="7">
    <source>
        <dbReference type="ARBA" id="ARBA00023150"/>
    </source>
</evidence>
<comment type="subcellular location">
    <subcellularLocation>
        <location evidence="8">Cytoplasm</location>
    </subcellularLocation>
</comment>
<dbReference type="AlphaFoldDB" id="A0A1I3FSI0"/>
<comment type="cofactor">
    <cofactor evidence="8">
        <name>Mg(2+)</name>
        <dbReference type="ChEBI" id="CHEBI:18420"/>
    </cofactor>
</comment>
<comment type="function">
    <text evidence="8">Transfers a GMP moiety from GTP to Mo-molybdopterin (Mo-MPT) cofactor (Moco or molybdenum cofactor) to form Mo-molybdopterin guanine dinucleotide (Mo-MGD) cofactor.</text>
</comment>
<evidence type="ECO:0000256" key="2">
    <source>
        <dbReference type="ARBA" id="ARBA00022679"/>
    </source>
</evidence>
<evidence type="ECO:0000256" key="4">
    <source>
        <dbReference type="ARBA" id="ARBA00022741"/>
    </source>
</evidence>
<dbReference type="Proteomes" id="UP000198931">
    <property type="component" value="Unassembled WGS sequence"/>
</dbReference>
<dbReference type="InterPro" id="IPR025877">
    <property type="entry name" value="MobA-like_NTP_Trfase"/>
</dbReference>
<dbReference type="HAMAP" id="MF_00316">
    <property type="entry name" value="MobA"/>
    <property type="match status" value="1"/>
</dbReference>
<dbReference type="OrthoDB" id="9788394at2"/>
<keyword evidence="2 8" id="KW-0808">Transferase</keyword>
<dbReference type="GO" id="GO:0046872">
    <property type="term" value="F:metal ion binding"/>
    <property type="evidence" value="ECO:0007669"/>
    <property type="project" value="UniProtKB-KW"/>
</dbReference>
<accession>A0A1I3FSI0</accession>
<keyword evidence="4 8" id="KW-0547">Nucleotide-binding</keyword>
<keyword evidence="7 8" id="KW-0501">Molybdenum cofactor biosynthesis</keyword>
<evidence type="ECO:0000256" key="6">
    <source>
        <dbReference type="ARBA" id="ARBA00023134"/>
    </source>
</evidence>
<dbReference type="EC" id="2.7.7.77" evidence="8"/>
<dbReference type="PANTHER" id="PTHR19136:SF81">
    <property type="entry name" value="MOLYBDENUM COFACTOR GUANYLYLTRANSFERASE"/>
    <property type="match status" value="1"/>
</dbReference>
<gene>
    <name evidence="8" type="primary">mobA</name>
    <name evidence="10" type="ORF">SAMN05443292_1579</name>
</gene>
<dbReference type="Gene3D" id="3.90.550.10">
    <property type="entry name" value="Spore Coat Polysaccharide Biosynthesis Protein SpsA, Chain A"/>
    <property type="match status" value="1"/>
</dbReference>
<dbReference type="GO" id="GO:0005737">
    <property type="term" value="C:cytoplasm"/>
    <property type="evidence" value="ECO:0007669"/>
    <property type="project" value="UniProtKB-SubCell"/>
</dbReference>
<dbReference type="CDD" id="cd02503">
    <property type="entry name" value="MobA"/>
    <property type="match status" value="1"/>
</dbReference>
<feature type="binding site" evidence="8">
    <location>
        <position position="104"/>
    </location>
    <ligand>
        <name>GTP</name>
        <dbReference type="ChEBI" id="CHEBI:37565"/>
    </ligand>
</feature>
<sequence length="201" mass="23469">MFTIKKDLIGIVLCGGESKRMKTDKALLEYHDDAQWKIVSKMLIPFCKEVVISINENQWKNWAKNEEGKFIIDAEKYKNHGPISGVLSVIEKYSNSGFFIVATDFPLLKSENLKQLFNERSEDFQTICFENDGFLQPLISIIEKESIIKLQEFFVKGNDSLRYFLEEIKTRRIKIDGENFLKNINTEEAFLDLKNKNDQRI</sequence>
<comment type="domain">
    <text evidence="8">The N-terminal domain determines nucleotide recognition and specific binding, while the C-terminal domain determines the specific binding to the target protein.</text>
</comment>
<reference evidence="10 11" key="1">
    <citation type="submission" date="2016-10" db="EMBL/GenBank/DDBJ databases">
        <authorList>
            <person name="de Groot N.N."/>
        </authorList>
    </citation>
    <scope>NUCLEOTIDE SEQUENCE [LARGE SCALE GENOMIC DNA]</scope>
    <source>
        <strain evidence="10 11">DSM 26000</strain>
    </source>
</reference>
<evidence type="ECO:0000313" key="11">
    <source>
        <dbReference type="Proteomes" id="UP000198931"/>
    </source>
</evidence>
<dbReference type="GO" id="GO:0005525">
    <property type="term" value="F:GTP binding"/>
    <property type="evidence" value="ECO:0007669"/>
    <property type="project" value="UniProtKB-UniRule"/>
</dbReference>
<dbReference type="RefSeq" id="WP_090079555.1">
    <property type="nucleotide sequence ID" value="NZ_FOQT01000002.1"/>
</dbReference>
<feature type="binding site" evidence="8">
    <location>
        <position position="104"/>
    </location>
    <ligand>
        <name>Mg(2+)</name>
        <dbReference type="ChEBI" id="CHEBI:18420"/>
    </ligand>
</feature>
<feature type="domain" description="MobA-like NTP transferase" evidence="9">
    <location>
        <begin position="10"/>
        <end position="167"/>
    </location>
</feature>
<dbReference type="PANTHER" id="PTHR19136">
    <property type="entry name" value="MOLYBDENUM COFACTOR GUANYLYLTRANSFERASE"/>
    <property type="match status" value="1"/>
</dbReference>
<comment type="catalytic activity">
    <reaction evidence="8">
        <text>Mo-molybdopterin + GTP + H(+) = Mo-molybdopterin guanine dinucleotide + diphosphate</text>
        <dbReference type="Rhea" id="RHEA:34243"/>
        <dbReference type="ChEBI" id="CHEBI:15378"/>
        <dbReference type="ChEBI" id="CHEBI:33019"/>
        <dbReference type="ChEBI" id="CHEBI:37565"/>
        <dbReference type="ChEBI" id="CHEBI:71302"/>
        <dbReference type="ChEBI" id="CHEBI:71310"/>
        <dbReference type="EC" id="2.7.7.77"/>
    </reaction>
</comment>
<proteinExistence type="inferred from homology"/>
<dbReference type="SUPFAM" id="SSF53448">
    <property type="entry name" value="Nucleotide-diphospho-sugar transferases"/>
    <property type="match status" value="1"/>
</dbReference>
<dbReference type="InterPro" id="IPR029044">
    <property type="entry name" value="Nucleotide-diphossugar_trans"/>
</dbReference>
<dbReference type="STRING" id="1125876.SAMN05443292_1579"/>
<name>A0A1I3FSI0_9FLAO</name>
<evidence type="ECO:0000256" key="5">
    <source>
        <dbReference type="ARBA" id="ARBA00022842"/>
    </source>
</evidence>
<dbReference type="GO" id="GO:0061603">
    <property type="term" value="F:molybdenum cofactor guanylyltransferase activity"/>
    <property type="evidence" value="ECO:0007669"/>
    <property type="project" value="UniProtKB-EC"/>
</dbReference>
<evidence type="ECO:0000256" key="1">
    <source>
        <dbReference type="ARBA" id="ARBA00022490"/>
    </source>
</evidence>
<feature type="binding site" evidence="8">
    <location>
        <position position="25"/>
    </location>
    <ligand>
        <name>GTP</name>
        <dbReference type="ChEBI" id="CHEBI:37565"/>
    </ligand>
</feature>
<keyword evidence="11" id="KW-1185">Reference proteome</keyword>
<feature type="binding site" evidence="8">
    <location>
        <begin position="13"/>
        <end position="15"/>
    </location>
    <ligand>
        <name>GTP</name>
        <dbReference type="ChEBI" id="CHEBI:37565"/>
    </ligand>
</feature>
<evidence type="ECO:0000256" key="3">
    <source>
        <dbReference type="ARBA" id="ARBA00022723"/>
    </source>
</evidence>
<dbReference type="Pfam" id="PF12804">
    <property type="entry name" value="NTP_transf_3"/>
    <property type="match status" value="1"/>
</dbReference>
<dbReference type="GO" id="GO:0006777">
    <property type="term" value="P:Mo-molybdopterin cofactor biosynthetic process"/>
    <property type="evidence" value="ECO:0007669"/>
    <property type="project" value="UniProtKB-KW"/>
</dbReference>
<protein>
    <recommendedName>
        <fullName evidence="8">Probable molybdenum cofactor guanylyltransferase</fullName>
        <shortName evidence="8">MoCo guanylyltransferase</shortName>
        <ecNumber evidence="8">2.7.7.77</ecNumber>
    </recommendedName>
    <alternativeName>
        <fullName evidence="8">GTP:molybdopterin guanylyltransferase</fullName>
    </alternativeName>
    <alternativeName>
        <fullName evidence="8">Mo-MPT guanylyltransferase</fullName>
    </alternativeName>
    <alternativeName>
        <fullName evidence="8">Molybdopterin guanylyltransferase</fullName>
    </alternativeName>
    <alternativeName>
        <fullName evidence="8">Molybdopterin-guanine dinucleotide synthase</fullName>
        <shortName evidence="8">MGD synthase</shortName>
    </alternativeName>
</protein>
<organism evidence="10 11">
    <name type="scientific">Halpernia frigidisoli</name>
    <dbReference type="NCBI Taxonomy" id="1125876"/>
    <lineage>
        <taxon>Bacteria</taxon>
        <taxon>Pseudomonadati</taxon>
        <taxon>Bacteroidota</taxon>
        <taxon>Flavobacteriia</taxon>
        <taxon>Flavobacteriales</taxon>
        <taxon>Weeksellaceae</taxon>
        <taxon>Chryseobacterium group</taxon>
        <taxon>Halpernia</taxon>
    </lineage>
</organism>
<keyword evidence="5 8" id="KW-0460">Magnesium</keyword>
<comment type="caution">
    <text evidence="8">Lacks conserved residue(s) required for the propagation of feature annotation.</text>
</comment>